<dbReference type="EMBL" id="KI630190">
    <property type="protein sequence ID" value="EYU45255.1"/>
    <property type="molecule type" value="Genomic_DNA"/>
</dbReference>
<organism evidence="2 3">
    <name type="scientific">Erythranthe guttata</name>
    <name type="common">Yellow monkey flower</name>
    <name type="synonym">Mimulus guttatus</name>
    <dbReference type="NCBI Taxonomy" id="4155"/>
    <lineage>
        <taxon>Eukaryota</taxon>
        <taxon>Viridiplantae</taxon>
        <taxon>Streptophyta</taxon>
        <taxon>Embryophyta</taxon>
        <taxon>Tracheophyta</taxon>
        <taxon>Spermatophyta</taxon>
        <taxon>Magnoliopsida</taxon>
        <taxon>eudicotyledons</taxon>
        <taxon>Gunneridae</taxon>
        <taxon>Pentapetalae</taxon>
        <taxon>asterids</taxon>
        <taxon>lamiids</taxon>
        <taxon>Lamiales</taxon>
        <taxon>Phrymaceae</taxon>
        <taxon>Erythranthe</taxon>
    </lineage>
</organism>
<feature type="region of interest" description="Disordered" evidence="1">
    <location>
        <begin position="69"/>
        <end position="120"/>
    </location>
</feature>
<dbReference type="AlphaFoldDB" id="A0A022S1W9"/>
<reference evidence="2 3" key="1">
    <citation type="journal article" date="2013" name="Proc. Natl. Acad. Sci. U.S.A.">
        <title>Fine-scale variation in meiotic recombination in Mimulus inferred from population shotgun sequencing.</title>
        <authorList>
            <person name="Hellsten U."/>
            <person name="Wright K.M."/>
            <person name="Jenkins J."/>
            <person name="Shu S."/>
            <person name="Yuan Y."/>
            <person name="Wessler S.R."/>
            <person name="Schmutz J."/>
            <person name="Willis J.H."/>
            <person name="Rokhsar D.S."/>
        </authorList>
    </citation>
    <scope>NUCLEOTIDE SEQUENCE [LARGE SCALE GENOMIC DNA]</scope>
    <source>
        <strain evidence="3">cv. DUN x IM62</strain>
    </source>
</reference>
<keyword evidence="3" id="KW-1185">Reference proteome</keyword>
<evidence type="ECO:0000256" key="1">
    <source>
        <dbReference type="SAM" id="MobiDB-lite"/>
    </source>
</evidence>
<proteinExistence type="predicted"/>
<protein>
    <submittedName>
        <fullName evidence="2">Uncharacterized protein</fullName>
    </submittedName>
</protein>
<dbReference type="Proteomes" id="UP000030748">
    <property type="component" value="Unassembled WGS sequence"/>
</dbReference>
<gene>
    <name evidence="2" type="ORF">MIMGU_mgv11b013789mg</name>
</gene>
<accession>A0A022S1W9</accession>
<feature type="region of interest" description="Disordered" evidence="1">
    <location>
        <begin position="15"/>
        <end position="48"/>
    </location>
</feature>
<evidence type="ECO:0000313" key="2">
    <source>
        <dbReference type="EMBL" id="EYU45255.1"/>
    </source>
</evidence>
<sequence length="120" mass="13120">MDKLIQVKVEDCLESHSSHVPSDVKGRKTEYAEECSRSSPDELRGKASEPEDVKVFVAADEKCTVSGYETTASDGVGQKPIESATLSRSNENEEPENSPEIGSCEDQLLPLPSHHLPDCF</sequence>
<name>A0A022S1W9_ERYGU</name>
<evidence type="ECO:0000313" key="3">
    <source>
        <dbReference type="Proteomes" id="UP000030748"/>
    </source>
</evidence>